<dbReference type="EMBL" id="BMKW01000005">
    <property type="protein sequence ID" value="GGJ15538.1"/>
    <property type="molecule type" value="Genomic_DNA"/>
</dbReference>
<dbReference type="Pfam" id="PF07883">
    <property type="entry name" value="Cupin_2"/>
    <property type="match status" value="1"/>
</dbReference>
<feature type="domain" description="Cupin type-2" evidence="1">
    <location>
        <begin position="36"/>
        <end position="99"/>
    </location>
</feature>
<dbReference type="CDD" id="cd02208">
    <property type="entry name" value="cupin_RmlC-like"/>
    <property type="match status" value="1"/>
</dbReference>
<keyword evidence="3" id="KW-1185">Reference proteome</keyword>
<protein>
    <recommendedName>
        <fullName evidence="1">Cupin type-2 domain-containing protein</fullName>
    </recommendedName>
</protein>
<dbReference type="InterPro" id="IPR013096">
    <property type="entry name" value="Cupin_2"/>
</dbReference>
<reference evidence="2" key="1">
    <citation type="journal article" date="2014" name="Int. J. Syst. Evol. Microbiol.">
        <title>Complete genome sequence of Corynebacterium casei LMG S-19264T (=DSM 44701T), isolated from a smear-ripened cheese.</title>
        <authorList>
            <consortium name="US DOE Joint Genome Institute (JGI-PGF)"/>
            <person name="Walter F."/>
            <person name="Albersmeier A."/>
            <person name="Kalinowski J."/>
            <person name="Ruckert C."/>
        </authorList>
    </citation>
    <scope>NUCLEOTIDE SEQUENCE</scope>
    <source>
        <strain evidence="2">CGMCC 1.3617</strain>
    </source>
</reference>
<evidence type="ECO:0000313" key="3">
    <source>
        <dbReference type="Proteomes" id="UP000661507"/>
    </source>
</evidence>
<dbReference type="Gene3D" id="2.60.120.10">
    <property type="entry name" value="Jelly Rolls"/>
    <property type="match status" value="1"/>
</dbReference>
<evidence type="ECO:0000259" key="1">
    <source>
        <dbReference type="Pfam" id="PF07883"/>
    </source>
</evidence>
<name>A0A917NP73_9PROT</name>
<dbReference type="Proteomes" id="UP000661507">
    <property type="component" value="Unassembled WGS sequence"/>
</dbReference>
<proteinExistence type="predicted"/>
<comment type="caution">
    <text evidence="2">The sequence shown here is derived from an EMBL/GenBank/DDBJ whole genome shotgun (WGS) entry which is preliminary data.</text>
</comment>
<dbReference type="RefSeq" id="WP_188967247.1">
    <property type="nucleotide sequence ID" value="NZ_BMKW01000005.1"/>
</dbReference>
<dbReference type="InterPro" id="IPR014710">
    <property type="entry name" value="RmlC-like_jellyroll"/>
</dbReference>
<sequence length="108" mass="11706">MSSFVFPAAEAAATPNEPGRLSAHILTRGTFEARYYAPRGTDPQVPHTRDEAYVVISGQGTFLCDGQRAPFAPGDMLWVPAGAEHRFEAFSDDLAVWVIFYGPEGGES</sequence>
<dbReference type="SUPFAM" id="SSF51182">
    <property type="entry name" value="RmlC-like cupins"/>
    <property type="match status" value="1"/>
</dbReference>
<organism evidence="2 3">
    <name type="scientific">Neoroseomonas lacus</name>
    <dbReference type="NCBI Taxonomy" id="287609"/>
    <lineage>
        <taxon>Bacteria</taxon>
        <taxon>Pseudomonadati</taxon>
        <taxon>Pseudomonadota</taxon>
        <taxon>Alphaproteobacteria</taxon>
        <taxon>Acetobacterales</taxon>
        <taxon>Acetobacteraceae</taxon>
        <taxon>Neoroseomonas</taxon>
    </lineage>
</organism>
<accession>A0A917NP73</accession>
<dbReference type="AlphaFoldDB" id="A0A917NP73"/>
<reference evidence="2" key="2">
    <citation type="submission" date="2020-09" db="EMBL/GenBank/DDBJ databases">
        <authorList>
            <person name="Sun Q."/>
            <person name="Zhou Y."/>
        </authorList>
    </citation>
    <scope>NUCLEOTIDE SEQUENCE</scope>
    <source>
        <strain evidence="2">CGMCC 1.3617</strain>
    </source>
</reference>
<gene>
    <name evidence="2" type="ORF">GCM10011320_23580</name>
</gene>
<evidence type="ECO:0000313" key="2">
    <source>
        <dbReference type="EMBL" id="GGJ15538.1"/>
    </source>
</evidence>
<dbReference type="InterPro" id="IPR011051">
    <property type="entry name" value="RmlC_Cupin_sf"/>
</dbReference>